<sequence>MPRGLFQMGTLGWTPAAQLATQNQSGAAASYASMDKAVNQTQTTKVSGGSSNIFGDILPVVGAAAGFALGGANPLAGMALGSTLGGGIGSAIGGQSAATLGGLGTLAAGTLSDMSLKSGEGVQNLIGDDTAKKNIANRLGKFW</sequence>
<protein>
    <submittedName>
        <fullName evidence="1">Uncharacterized protein</fullName>
    </submittedName>
</protein>
<dbReference type="EMBL" id="BK015536">
    <property type="protein sequence ID" value="DAE11760.1"/>
    <property type="molecule type" value="Genomic_DNA"/>
</dbReference>
<proteinExistence type="predicted"/>
<accession>A0A8S5PYC8</accession>
<reference evidence="1" key="1">
    <citation type="journal article" date="2021" name="Proc. Natl. Acad. Sci. U.S.A.">
        <title>A Catalog of Tens of Thousands of Viruses from Human Metagenomes Reveals Hidden Associations with Chronic Diseases.</title>
        <authorList>
            <person name="Tisza M.J."/>
            <person name="Buck C.B."/>
        </authorList>
    </citation>
    <scope>NUCLEOTIDE SEQUENCE</scope>
    <source>
        <strain evidence="1">CtIlO27</strain>
    </source>
</reference>
<evidence type="ECO:0000313" key="1">
    <source>
        <dbReference type="EMBL" id="DAE11760.1"/>
    </source>
</evidence>
<organism evidence="1">
    <name type="scientific">Podoviridae sp. ctIlO27</name>
    <dbReference type="NCBI Taxonomy" id="2825238"/>
    <lineage>
        <taxon>Viruses</taxon>
        <taxon>Duplodnaviria</taxon>
        <taxon>Heunggongvirae</taxon>
        <taxon>Uroviricota</taxon>
        <taxon>Caudoviricetes</taxon>
    </lineage>
</organism>
<name>A0A8S5PYC8_9CAUD</name>